<reference evidence="3 4" key="2">
    <citation type="journal article" date="2023" name="Plant Pathol.">
        <title>Dismantling and reorganizing Pseudomonas marginalis sensu#lato.</title>
        <authorList>
            <person name="Sawada H."/>
            <person name="Fujikawa T."/>
            <person name="Satou M."/>
        </authorList>
    </citation>
    <scope>NUCLEOTIDE SEQUENCE [LARGE SCALE GENOMIC DNA]</scope>
    <source>
        <strain evidence="3 4">MAFF 302030</strain>
    </source>
</reference>
<dbReference type="InterPro" id="IPR032623">
    <property type="entry name" value="FecR_N"/>
</dbReference>
<protein>
    <submittedName>
        <fullName evidence="3">FecR family protein</fullName>
    </submittedName>
</protein>
<dbReference type="PANTHER" id="PTHR30273">
    <property type="entry name" value="PERIPLASMIC SIGNAL SENSOR AND SIGMA FACTOR ACTIVATOR FECR-RELATED"/>
    <property type="match status" value="1"/>
</dbReference>
<dbReference type="RefSeq" id="WP_268265400.1">
    <property type="nucleotide sequence ID" value="NZ_JALQCW010000030.1"/>
</dbReference>
<dbReference type="GO" id="GO:0016989">
    <property type="term" value="F:sigma factor antagonist activity"/>
    <property type="evidence" value="ECO:0007669"/>
    <property type="project" value="TreeGrafter"/>
</dbReference>
<dbReference type="EMBL" id="JALQCW010000030">
    <property type="protein sequence ID" value="MCK9798729.1"/>
    <property type="molecule type" value="Genomic_DNA"/>
</dbReference>
<proteinExistence type="predicted"/>
<dbReference type="PANTHER" id="PTHR30273:SF2">
    <property type="entry name" value="PROTEIN FECR"/>
    <property type="match status" value="1"/>
</dbReference>
<evidence type="ECO:0000313" key="4">
    <source>
        <dbReference type="Proteomes" id="UP001155059"/>
    </source>
</evidence>
<feature type="domain" description="FecR N-terminal" evidence="2">
    <location>
        <begin position="16"/>
        <end position="56"/>
    </location>
</feature>
<evidence type="ECO:0000259" key="1">
    <source>
        <dbReference type="Pfam" id="PF04773"/>
    </source>
</evidence>
<dbReference type="Pfam" id="PF04773">
    <property type="entry name" value="FecR"/>
    <property type="match status" value="1"/>
</dbReference>
<organism evidence="3 4">
    <name type="scientific">Pseudomonas morbosilactucae</name>
    <dbReference type="NCBI Taxonomy" id="2938197"/>
    <lineage>
        <taxon>Bacteria</taxon>
        <taxon>Pseudomonadati</taxon>
        <taxon>Pseudomonadota</taxon>
        <taxon>Gammaproteobacteria</taxon>
        <taxon>Pseudomonadales</taxon>
        <taxon>Pseudomonadaceae</taxon>
        <taxon>Pseudomonas</taxon>
    </lineage>
</organism>
<evidence type="ECO:0000313" key="3">
    <source>
        <dbReference type="EMBL" id="MCK9798729.1"/>
    </source>
</evidence>
<name>A0A9X2C715_9PSED</name>
<feature type="domain" description="FecR protein" evidence="1">
    <location>
        <begin position="117"/>
        <end position="206"/>
    </location>
</feature>
<dbReference type="Proteomes" id="UP001155059">
    <property type="component" value="Unassembled WGS sequence"/>
</dbReference>
<accession>A0A9X2C715</accession>
<dbReference type="InterPro" id="IPR006860">
    <property type="entry name" value="FecR"/>
</dbReference>
<dbReference type="PIRSF" id="PIRSF018266">
    <property type="entry name" value="FecR"/>
    <property type="match status" value="1"/>
</dbReference>
<reference evidence="3 4" key="1">
    <citation type="journal article" date="2022" name="Int. J. Syst. Evol. Microbiol.">
        <title>Pseudomonas aegrilactucae sp. nov. and Pseudomonas morbosilactucae sp. nov., pathogens causing bacterial rot of lettuce in Japan.</title>
        <authorList>
            <person name="Sawada H."/>
            <person name="Fujikawa T."/>
            <person name="Satou M."/>
        </authorList>
    </citation>
    <scope>NUCLEOTIDE SEQUENCE [LARGE SCALE GENOMIC DNA]</scope>
    <source>
        <strain evidence="3 4">MAFF 302030</strain>
    </source>
</reference>
<dbReference type="Pfam" id="PF16220">
    <property type="entry name" value="DUF4880"/>
    <property type="match status" value="1"/>
</dbReference>
<dbReference type="InterPro" id="IPR012373">
    <property type="entry name" value="Ferrdict_sens_TM"/>
</dbReference>
<comment type="caution">
    <text evidence="3">The sequence shown here is derived from an EMBL/GenBank/DDBJ whole genome shotgun (WGS) entry which is preliminary data.</text>
</comment>
<sequence length="333" mass="36826">MSENTLSEAEYDAITEAAAEWCMRLHAPDCTAAERLAFQHWHDANPLHAFEYEAMREIWEVADHLPQAAAPVQIPRAVTPPAWRRYASAAALAAVALPLLAYGGWHLGWVPSSYQHYETGNGVRQLTLADGSQVELNLNSELTYSNYKDQRRVTLNKGEAFFKVSHDRSHPFVVKAADGQITVTGTQFNVWMYEDQVRVTLLEGSVLVNSNRAQPSEGWRLDPGMQARYKAGDETPQVSDVYSNDSSLAWRNGKLILDNLPLSEALPLINRYLQAPVMLADNATGSIKVGGIYNTQDVSSLIASLPKVLPVYLTRNKDGNPVINSIPQKPAKG</sequence>
<gene>
    <name evidence="3" type="ORF">M1B34_13595</name>
</gene>
<dbReference type="AlphaFoldDB" id="A0A9X2C715"/>
<dbReference type="Gene3D" id="2.60.120.1440">
    <property type="match status" value="1"/>
</dbReference>
<evidence type="ECO:0000259" key="2">
    <source>
        <dbReference type="Pfam" id="PF16220"/>
    </source>
</evidence>